<dbReference type="InterPro" id="IPR011032">
    <property type="entry name" value="GroES-like_sf"/>
</dbReference>
<dbReference type="GO" id="GO:0008270">
    <property type="term" value="F:zinc ion binding"/>
    <property type="evidence" value="ECO:0007669"/>
    <property type="project" value="InterPro"/>
</dbReference>
<dbReference type="Gene3D" id="3.40.50.720">
    <property type="entry name" value="NAD(P)-binding Rossmann-like Domain"/>
    <property type="match status" value="1"/>
</dbReference>
<dbReference type="PANTHER" id="PTHR44573:SF3">
    <property type="entry name" value="CYTOSOLIC ALKENAL_ONE OXIDOREDUCTASE"/>
    <property type="match status" value="1"/>
</dbReference>
<comment type="similarity">
    <text evidence="1">Belongs to the zinc-containing alcohol dehydrogenase family. Quinone oxidoreductase subfamily.</text>
</comment>
<keyword evidence="2" id="KW-0560">Oxidoreductase</keyword>
<dbReference type="Proteomes" id="UP000077755">
    <property type="component" value="Chromosome 4"/>
</dbReference>
<dbReference type="SUPFAM" id="SSF51735">
    <property type="entry name" value="NAD(P)-binding Rossmann-fold domains"/>
    <property type="match status" value="1"/>
</dbReference>
<evidence type="ECO:0000256" key="3">
    <source>
        <dbReference type="ARBA" id="ARBA00023027"/>
    </source>
</evidence>
<protein>
    <recommendedName>
        <fullName evidence="4">Enoyl reductase (ER) domain-containing protein</fullName>
    </recommendedName>
</protein>
<dbReference type="Pfam" id="PF13602">
    <property type="entry name" value="ADH_zinc_N_2"/>
    <property type="match status" value="1"/>
</dbReference>
<feature type="domain" description="Enoyl reductase (ER)" evidence="4">
    <location>
        <begin position="53"/>
        <end position="339"/>
    </location>
</feature>
<dbReference type="AlphaFoldDB" id="A0AAF0WWZ4"/>
<dbReference type="EMBL" id="CP093346">
    <property type="protein sequence ID" value="WOG96441.1"/>
    <property type="molecule type" value="Genomic_DNA"/>
</dbReference>
<dbReference type="SUPFAM" id="SSF50129">
    <property type="entry name" value="GroES-like"/>
    <property type="match status" value="1"/>
</dbReference>
<dbReference type="PROSITE" id="PS01162">
    <property type="entry name" value="QOR_ZETA_CRYSTAL"/>
    <property type="match status" value="1"/>
</dbReference>
<dbReference type="InterPro" id="IPR002364">
    <property type="entry name" value="Quin_OxRdtase/zeta-crystal_CS"/>
</dbReference>
<sequence length="343" mass="37145">MEKTKLLAILSCLFVLLLALLFNQFYFHNFTEISSTYTLSSNKMKAWVYSEYGVSGEVLKYESEYSVPEINDNQVLVKVEAAALNPVDYKRMLGFFKGIDSALPHIPGYDVAGVVVKVGSQVKKLKVGDEVYGNVNETPLQNCKRSGTLAEFTAVEEHLVAIKPKNLSFAEAASLPLALSTAYQGFELTEFTPGKSVLILGGAGGVGSLAIQLAKHVFGASKIATTCSTGKIELVTSLGADVAIDYTKEQFEELPEKYDMAVKAIKENGKVVTIWGEVTAPGFSFLVTSKASDLEKLNPYLESGKVKALLDPKSPFPFSKTVEAFAHLETGRAIGKVVIHPIA</sequence>
<dbReference type="InterPro" id="IPR020843">
    <property type="entry name" value="ER"/>
</dbReference>
<dbReference type="InterPro" id="IPR044626">
    <property type="entry name" value="AOR-like"/>
</dbReference>
<reference evidence="5" key="2">
    <citation type="submission" date="2022-03" db="EMBL/GenBank/DDBJ databases">
        <title>Draft title - Genomic analysis of global carrot germplasm unveils the trajectory of domestication and the origin of high carotenoid orange carrot.</title>
        <authorList>
            <person name="Iorizzo M."/>
            <person name="Ellison S."/>
            <person name="Senalik D."/>
            <person name="Macko-Podgorni A."/>
            <person name="Grzebelus D."/>
            <person name="Bostan H."/>
            <person name="Rolling W."/>
            <person name="Curaba J."/>
            <person name="Simon P."/>
        </authorList>
    </citation>
    <scope>NUCLEOTIDE SEQUENCE</scope>
    <source>
        <tissue evidence="5">Leaf</tissue>
    </source>
</reference>
<dbReference type="InterPro" id="IPR036291">
    <property type="entry name" value="NAD(P)-bd_dom_sf"/>
</dbReference>
<reference evidence="5" key="1">
    <citation type="journal article" date="2016" name="Nat. Genet.">
        <title>A high-quality carrot genome assembly provides new insights into carotenoid accumulation and asterid genome evolution.</title>
        <authorList>
            <person name="Iorizzo M."/>
            <person name="Ellison S."/>
            <person name="Senalik D."/>
            <person name="Zeng P."/>
            <person name="Satapoomin P."/>
            <person name="Huang J."/>
            <person name="Bowman M."/>
            <person name="Iovene M."/>
            <person name="Sanseverino W."/>
            <person name="Cavagnaro P."/>
            <person name="Yildiz M."/>
            <person name="Macko-Podgorni A."/>
            <person name="Moranska E."/>
            <person name="Grzebelus E."/>
            <person name="Grzebelus D."/>
            <person name="Ashrafi H."/>
            <person name="Zheng Z."/>
            <person name="Cheng S."/>
            <person name="Spooner D."/>
            <person name="Van Deynze A."/>
            <person name="Simon P."/>
        </authorList>
    </citation>
    <scope>NUCLEOTIDE SEQUENCE</scope>
    <source>
        <tissue evidence="5">Leaf</tissue>
    </source>
</reference>
<evidence type="ECO:0000313" key="6">
    <source>
        <dbReference type="Proteomes" id="UP000077755"/>
    </source>
</evidence>
<evidence type="ECO:0000256" key="2">
    <source>
        <dbReference type="ARBA" id="ARBA00023002"/>
    </source>
</evidence>
<organism evidence="5 6">
    <name type="scientific">Daucus carota subsp. sativus</name>
    <name type="common">Carrot</name>
    <dbReference type="NCBI Taxonomy" id="79200"/>
    <lineage>
        <taxon>Eukaryota</taxon>
        <taxon>Viridiplantae</taxon>
        <taxon>Streptophyta</taxon>
        <taxon>Embryophyta</taxon>
        <taxon>Tracheophyta</taxon>
        <taxon>Spermatophyta</taxon>
        <taxon>Magnoliopsida</taxon>
        <taxon>eudicotyledons</taxon>
        <taxon>Gunneridae</taxon>
        <taxon>Pentapetalae</taxon>
        <taxon>asterids</taxon>
        <taxon>campanulids</taxon>
        <taxon>Apiales</taxon>
        <taxon>Apiaceae</taxon>
        <taxon>Apioideae</taxon>
        <taxon>Scandiceae</taxon>
        <taxon>Daucinae</taxon>
        <taxon>Daucus</taxon>
        <taxon>Daucus sect. Daucus</taxon>
    </lineage>
</organism>
<evidence type="ECO:0000256" key="1">
    <source>
        <dbReference type="ARBA" id="ARBA00010371"/>
    </source>
</evidence>
<gene>
    <name evidence="5" type="ORF">DCAR_0415776</name>
</gene>
<name>A0AAF0WWZ4_DAUCS</name>
<dbReference type="Gene3D" id="3.90.180.10">
    <property type="entry name" value="Medium-chain alcohol dehydrogenases, catalytic domain"/>
    <property type="match status" value="1"/>
</dbReference>
<keyword evidence="6" id="KW-1185">Reference proteome</keyword>
<dbReference type="CDD" id="cd05289">
    <property type="entry name" value="MDR_like_2"/>
    <property type="match status" value="1"/>
</dbReference>
<dbReference type="InterPro" id="IPR013154">
    <property type="entry name" value="ADH-like_N"/>
</dbReference>
<evidence type="ECO:0000259" key="4">
    <source>
        <dbReference type="SMART" id="SM00829"/>
    </source>
</evidence>
<keyword evidence="3" id="KW-0520">NAD</keyword>
<evidence type="ECO:0000313" key="5">
    <source>
        <dbReference type="EMBL" id="WOG96441.1"/>
    </source>
</evidence>
<dbReference type="GO" id="GO:0016628">
    <property type="term" value="F:oxidoreductase activity, acting on the CH-CH group of donors, NAD or NADP as acceptor"/>
    <property type="evidence" value="ECO:0007669"/>
    <property type="project" value="InterPro"/>
</dbReference>
<accession>A0AAF0WWZ4</accession>
<proteinExistence type="inferred from homology"/>
<dbReference type="PANTHER" id="PTHR44573">
    <property type="entry name" value="NADPH-DEPENDENT ALKENAL/ONE OXIDOREDUCTASE, CHLOROPLASTIC"/>
    <property type="match status" value="1"/>
</dbReference>
<dbReference type="SMART" id="SM00829">
    <property type="entry name" value="PKS_ER"/>
    <property type="match status" value="1"/>
</dbReference>
<dbReference type="Pfam" id="PF08240">
    <property type="entry name" value="ADH_N"/>
    <property type="match status" value="1"/>
</dbReference>